<dbReference type="Pfam" id="PF05002">
    <property type="entry name" value="SGS"/>
    <property type="match status" value="1"/>
</dbReference>
<dbReference type="PROSITE" id="PS51203">
    <property type="entry name" value="CS"/>
    <property type="match status" value="1"/>
</dbReference>
<dbReference type="CDD" id="cd06489">
    <property type="entry name" value="p23_CS_hSgt1_like"/>
    <property type="match status" value="1"/>
</dbReference>
<dbReference type="Pfam" id="PF04969">
    <property type="entry name" value="CS"/>
    <property type="match status" value="1"/>
</dbReference>
<gene>
    <name evidence="3" type="ORF">J437_LFUL009910</name>
</gene>
<sequence>MADKDVDGKGDGHQQLTSTPKIKHDWYQTETHVVITVLVKNVRPEDFKVEYHETALSCSAHLPHGSDYSLELDLAFPIVPSECSYRILSTKIEIKLKKRDGFQWTNLEGDGKQAPAIVPIPAAFIDASGPPKYPSSSLKTHDWEKLEKQLAKEEEDEKLDGEAALNAMFQKIYSEGNDEVKKAMNKSFTESGGTVLSTNWTEVGKDKVDVKPPDGLEWRKWEA</sequence>
<evidence type="ECO:0008006" key="5">
    <source>
        <dbReference type="Google" id="ProtNLM"/>
    </source>
</evidence>
<dbReference type="AlphaFoldDB" id="A0A8K0K5F6"/>
<dbReference type="OrthoDB" id="1898560at2759"/>
<reference evidence="3" key="1">
    <citation type="submission" date="2013-04" db="EMBL/GenBank/DDBJ databases">
        <authorList>
            <person name="Qu J."/>
            <person name="Murali S.C."/>
            <person name="Bandaranaike D."/>
            <person name="Bellair M."/>
            <person name="Blankenburg K."/>
            <person name="Chao H."/>
            <person name="Dinh H."/>
            <person name="Doddapaneni H."/>
            <person name="Downs B."/>
            <person name="Dugan-Rocha S."/>
            <person name="Elkadiri S."/>
            <person name="Gnanaolivu R.D."/>
            <person name="Hernandez B."/>
            <person name="Javaid M."/>
            <person name="Jayaseelan J.C."/>
            <person name="Lee S."/>
            <person name="Li M."/>
            <person name="Ming W."/>
            <person name="Munidasa M."/>
            <person name="Muniz J."/>
            <person name="Nguyen L."/>
            <person name="Ongeri F."/>
            <person name="Osuji N."/>
            <person name="Pu L.-L."/>
            <person name="Puazo M."/>
            <person name="Qu C."/>
            <person name="Quiroz J."/>
            <person name="Raj R."/>
            <person name="Weissenberger G."/>
            <person name="Xin Y."/>
            <person name="Zou X."/>
            <person name="Han Y."/>
            <person name="Richards S."/>
            <person name="Worley K."/>
            <person name="Muzny D."/>
            <person name="Gibbs R."/>
        </authorList>
    </citation>
    <scope>NUCLEOTIDE SEQUENCE</scope>
    <source>
        <strain evidence="3">Sampled in the wild</strain>
    </source>
</reference>
<comment type="caution">
    <text evidence="3">The sequence shown here is derived from an EMBL/GenBank/DDBJ whole genome shotgun (WGS) entry which is preliminary data.</text>
</comment>
<dbReference type="SUPFAM" id="SSF49764">
    <property type="entry name" value="HSP20-like chaperones"/>
    <property type="match status" value="1"/>
</dbReference>
<evidence type="ECO:0000259" key="2">
    <source>
        <dbReference type="PROSITE" id="PS51203"/>
    </source>
</evidence>
<dbReference type="GO" id="GO:0005737">
    <property type="term" value="C:cytoplasm"/>
    <property type="evidence" value="ECO:0007669"/>
    <property type="project" value="UniProtKB-ARBA"/>
</dbReference>
<dbReference type="InterPro" id="IPR007052">
    <property type="entry name" value="CS_dom"/>
</dbReference>
<dbReference type="PANTHER" id="PTHR45862">
    <property type="entry name" value="PROTEIN SGT1 HOMOLOG"/>
    <property type="match status" value="1"/>
</dbReference>
<protein>
    <recommendedName>
        <fullName evidence="5">Suppressor of G2 allele of SKP1</fullName>
    </recommendedName>
</protein>
<dbReference type="FunFam" id="2.60.40.790:FF:000012">
    <property type="entry name" value="SGT1 homolog, MIS12 kinetochore complex assembly cochaperone"/>
    <property type="match status" value="1"/>
</dbReference>
<dbReference type="InterPro" id="IPR044563">
    <property type="entry name" value="Sgt1-like"/>
</dbReference>
<dbReference type="Proteomes" id="UP000792457">
    <property type="component" value="Unassembled WGS sequence"/>
</dbReference>
<dbReference type="GO" id="GO:0051087">
    <property type="term" value="F:protein-folding chaperone binding"/>
    <property type="evidence" value="ECO:0007669"/>
    <property type="project" value="InterPro"/>
</dbReference>
<dbReference type="InterPro" id="IPR007699">
    <property type="entry name" value="SGS_dom"/>
</dbReference>
<dbReference type="Gene3D" id="2.60.40.790">
    <property type="match status" value="1"/>
</dbReference>
<organism evidence="3 4">
    <name type="scientific">Ladona fulva</name>
    <name type="common">Scarce chaser dragonfly</name>
    <name type="synonym">Libellula fulva</name>
    <dbReference type="NCBI Taxonomy" id="123851"/>
    <lineage>
        <taxon>Eukaryota</taxon>
        <taxon>Metazoa</taxon>
        <taxon>Ecdysozoa</taxon>
        <taxon>Arthropoda</taxon>
        <taxon>Hexapoda</taxon>
        <taxon>Insecta</taxon>
        <taxon>Pterygota</taxon>
        <taxon>Palaeoptera</taxon>
        <taxon>Odonata</taxon>
        <taxon>Epiprocta</taxon>
        <taxon>Anisoptera</taxon>
        <taxon>Libelluloidea</taxon>
        <taxon>Libellulidae</taxon>
        <taxon>Ladona</taxon>
    </lineage>
</organism>
<dbReference type="PROSITE" id="PS51048">
    <property type="entry name" value="SGS"/>
    <property type="match status" value="1"/>
</dbReference>
<evidence type="ECO:0000313" key="3">
    <source>
        <dbReference type="EMBL" id="KAG8226333.1"/>
    </source>
</evidence>
<proteinExistence type="predicted"/>
<evidence type="ECO:0000259" key="1">
    <source>
        <dbReference type="PROSITE" id="PS51048"/>
    </source>
</evidence>
<dbReference type="EMBL" id="KZ308275">
    <property type="protein sequence ID" value="KAG8226333.1"/>
    <property type="molecule type" value="Genomic_DNA"/>
</dbReference>
<keyword evidence="4" id="KW-1185">Reference proteome</keyword>
<accession>A0A8K0K5F6</accession>
<name>A0A8K0K5F6_LADFU</name>
<feature type="domain" description="SGS" evidence="1">
    <location>
        <begin position="132"/>
        <end position="223"/>
    </location>
</feature>
<feature type="domain" description="CS" evidence="2">
    <location>
        <begin position="19"/>
        <end position="108"/>
    </location>
</feature>
<reference evidence="3" key="2">
    <citation type="submission" date="2017-10" db="EMBL/GenBank/DDBJ databases">
        <title>Ladona fulva Genome sequencing and assembly.</title>
        <authorList>
            <person name="Murali S."/>
            <person name="Richards S."/>
            <person name="Bandaranaike D."/>
            <person name="Bellair M."/>
            <person name="Blankenburg K."/>
            <person name="Chao H."/>
            <person name="Dinh H."/>
            <person name="Doddapaneni H."/>
            <person name="Dugan-Rocha S."/>
            <person name="Elkadiri S."/>
            <person name="Gnanaolivu R."/>
            <person name="Hernandez B."/>
            <person name="Skinner E."/>
            <person name="Javaid M."/>
            <person name="Lee S."/>
            <person name="Li M."/>
            <person name="Ming W."/>
            <person name="Munidasa M."/>
            <person name="Muniz J."/>
            <person name="Nguyen L."/>
            <person name="Hughes D."/>
            <person name="Osuji N."/>
            <person name="Pu L.-L."/>
            <person name="Puazo M."/>
            <person name="Qu C."/>
            <person name="Quiroz J."/>
            <person name="Raj R."/>
            <person name="Weissenberger G."/>
            <person name="Xin Y."/>
            <person name="Zou X."/>
            <person name="Han Y."/>
            <person name="Worley K."/>
            <person name="Muzny D."/>
            <person name="Gibbs R."/>
        </authorList>
    </citation>
    <scope>NUCLEOTIDE SEQUENCE</scope>
    <source>
        <strain evidence="3">Sampled in the wild</strain>
    </source>
</reference>
<dbReference type="InterPro" id="IPR008978">
    <property type="entry name" value="HSP20-like_chaperone"/>
</dbReference>
<evidence type="ECO:0000313" key="4">
    <source>
        <dbReference type="Proteomes" id="UP000792457"/>
    </source>
</evidence>